<dbReference type="SUPFAM" id="SSF51735">
    <property type="entry name" value="NAD(P)-binding Rossmann-fold domains"/>
    <property type="match status" value="1"/>
</dbReference>
<dbReference type="AlphaFoldDB" id="A0A1I5GY56"/>
<dbReference type="STRING" id="260086.SAMN05216207_105312"/>
<dbReference type="EMBL" id="FOUY01000053">
    <property type="protein sequence ID" value="SFO40988.1"/>
    <property type="molecule type" value="Genomic_DNA"/>
</dbReference>
<sequence length="119" mass="13301">MIDIRDTVDCVRLAVENPAERGEFRVFNQLTESFSVGELAKLVADTHPGTEITHLDTPRVEADQHHYHVVSTGLAELGLRPHLLAATLITSMFELVERHAGRVNRAALLPAMQWRLPGR</sequence>
<name>A0A1I5GY56_PSUAM</name>
<dbReference type="Proteomes" id="UP000199614">
    <property type="component" value="Unassembled WGS sequence"/>
</dbReference>
<organism evidence="1 2">
    <name type="scientific">Pseudonocardia ammonioxydans</name>
    <dbReference type="NCBI Taxonomy" id="260086"/>
    <lineage>
        <taxon>Bacteria</taxon>
        <taxon>Bacillati</taxon>
        <taxon>Actinomycetota</taxon>
        <taxon>Actinomycetes</taxon>
        <taxon>Pseudonocardiales</taxon>
        <taxon>Pseudonocardiaceae</taxon>
        <taxon>Pseudonocardia</taxon>
    </lineage>
</organism>
<proteinExistence type="predicted"/>
<dbReference type="Gene3D" id="3.90.25.10">
    <property type="entry name" value="UDP-galactose 4-epimerase, domain 1"/>
    <property type="match status" value="1"/>
</dbReference>
<reference evidence="1 2" key="1">
    <citation type="submission" date="2016-10" db="EMBL/GenBank/DDBJ databases">
        <authorList>
            <person name="de Groot N.N."/>
        </authorList>
    </citation>
    <scope>NUCLEOTIDE SEQUENCE [LARGE SCALE GENOMIC DNA]</scope>
    <source>
        <strain evidence="1 2">CGMCC 4.1877</strain>
    </source>
</reference>
<dbReference type="InterPro" id="IPR036291">
    <property type="entry name" value="NAD(P)-bd_dom_sf"/>
</dbReference>
<gene>
    <name evidence="1" type="ORF">SAMN05216207_105312</name>
</gene>
<dbReference type="OrthoDB" id="9801785at2"/>
<keyword evidence="2" id="KW-1185">Reference proteome</keyword>
<evidence type="ECO:0000313" key="1">
    <source>
        <dbReference type="EMBL" id="SFO40988.1"/>
    </source>
</evidence>
<evidence type="ECO:0000313" key="2">
    <source>
        <dbReference type="Proteomes" id="UP000199614"/>
    </source>
</evidence>
<accession>A0A1I5GY56</accession>
<protein>
    <submittedName>
        <fullName evidence="1">UDP-sulfoquinovose synthase</fullName>
    </submittedName>
</protein>